<dbReference type="SUPFAM" id="SSF81330">
    <property type="entry name" value="Gated mechanosensitive channel"/>
    <property type="match status" value="1"/>
</dbReference>
<dbReference type="Gene3D" id="1.10.1200.120">
    <property type="entry name" value="Large-conductance mechanosensitive channel, MscL, domain 1"/>
    <property type="match status" value="1"/>
</dbReference>
<dbReference type="PANTHER" id="PTHR30266:SF2">
    <property type="entry name" value="LARGE-CONDUCTANCE MECHANOSENSITIVE CHANNEL"/>
    <property type="match status" value="1"/>
</dbReference>
<keyword evidence="2 5" id="KW-0812">Transmembrane</keyword>
<keyword evidence="4 5" id="KW-0472">Membrane</keyword>
<feature type="transmembrane region" description="Helical" evidence="5">
    <location>
        <begin position="92"/>
        <end position="113"/>
    </location>
</feature>
<dbReference type="Pfam" id="PF01741">
    <property type="entry name" value="MscL"/>
    <property type="match status" value="1"/>
</dbReference>
<gene>
    <name evidence="6" type="primary">mscL</name>
    <name evidence="6" type="ORF">NMY3_01678</name>
</gene>
<evidence type="ECO:0000256" key="3">
    <source>
        <dbReference type="ARBA" id="ARBA00022989"/>
    </source>
</evidence>
<evidence type="ECO:0000313" key="7">
    <source>
        <dbReference type="Proteomes" id="UP000058925"/>
    </source>
</evidence>
<evidence type="ECO:0000313" key="6">
    <source>
        <dbReference type="EMBL" id="ALI35881.1"/>
    </source>
</evidence>
<dbReference type="GeneID" id="60421695"/>
<name>A0A654M032_9ARCH</name>
<comment type="subcellular location">
    <subcellularLocation>
        <location evidence="1">Membrane</location>
        <topology evidence="1">Multi-pass membrane protein</topology>
    </subcellularLocation>
</comment>
<sequence>MSSDDLKKDESTEEVLIVKKTLAQEFFHFLKTFGIIGLAIAFVIGQAASGLVTSFVDDIINPLIGLFIPAGNLDAVSIQVPNISGGTTEFRIGHLISSIIDFAIIALVVFLAYKQLLRFKLVDDKDIPVKK</sequence>
<accession>A0A654M032</accession>
<dbReference type="GO" id="GO:0008381">
    <property type="term" value="F:mechanosensitive monoatomic ion channel activity"/>
    <property type="evidence" value="ECO:0007669"/>
    <property type="project" value="TreeGrafter"/>
</dbReference>
<dbReference type="PANTHER" id="PTHR30266">
    <property type="entry name" value="MECHANOSENSITIVE CHANNEL MSCL"/>
    <property type="match status" value="1"/>
</dbReference>
<dbReference type="AlphaFoldDB" id="A0A654M032"/>
<protein>
    <submittedName>
        <fullName evidence="6">Large-conductance mechanosensitive channel</fullName>
    </submittedName>
</protein>
<dbReference type="KEGG" id="taa:NMY3_01678"/>
<dbReference type="Proteomes" id="UP000058925">
    <property type="component" value="Chromosome"/>
</dbReference>
<keyword evidence="3 5" id="KW-1133">Transmembrane helix</keyword>
<dbReference type="EMBL" id="CP012850">
    <property type="protein sequence ID" value="ALI35881.1"/>
    <property type="molecule type" value="Genomic_DNA"/>
</dbReference>
<dbReference type="RefSeq" id="WP_231100383.1">
    <property type="nucleotide sequence ID" value="NZ_CP012850.1"/>
</dbReference>
<evidence type="ECO:0000256" key="4">
    <source>
        <dbReference type="ARBA" id="ARBA00023136"/>
    </source>
</evidence>
<dbReference type="InterPro" id="IPR037673">
    <property type="entry name" value="MSC/AndL"/>
</dbReference>
<dbReference type="GO" id="GO:0016020">
    <property type="term" value="C:membrane"/>
    <property type="evidence" value="ECO:0007669"/>
    <property type="project" value="UniProtKB-SubCell"/>
</dbReference>
<evidence type="ECO:0000256" key="2">
    <source>
        <dbReference type="ARBA" id="ARBA00022692"/>
    </source>
</evidence>
<evidence type="ECO:0000256" key="5">
    <source>
        <dbReference type="SAM" id="Phobius"/>
    </source>
</evidence>
<feature type="transmembrane region" description="Helical" evidence="5">
    <location>
        <begin position="29"/>
        <end position="48"/>
    </location>
</feature>
<organism evidence="6 7">
    <name type="scientific">Candidatus Nitrosocosmicus oleophilus</name>
    <dbReference type="NCBI Taxonomy" id="1353260"/>
    <lineage>
        <taxon>Archaea</taxon>
        <taxon>Nitrososphaerota</taxon>
        <taxon>Nitrososphaeria</taxon>
        <taxon>Nitrososphaerales</taxon>
        <taxon>Nitrososphaeraceae</taxon>
        <taxon>Candidatus Nitrosocosmicus</taxon>
    </lineage>
</organism>
<keyword evidence="7" id="KW-1185">Reference proteome</keyword>
<proteinExistence type="predicted"/>
<dbReference type="InterPro" id="IPR036019">
    <property type="entry name" value="MscL_channel"/>
</dbReference>
<reference evidence="7" key="1">
    <citation type="submission" date="2015-10" db="EMBL/GenBank/DDBJ databases">
        <title>Niche specialization of a soil ammonia-oxidizing archaeon, Candidatus Nitrosocosmicus oleophilus.</title>
        <authorList>
            <person name="Jung M.-Y."/>
            <person name="Rhee S.-K."/>
        </authorList>
    </citation>
    <scope>NUCLEOTIDE SEQUENCE [LARGE SCALE GENOMIC DNA]</scope>
    <source>
        <strain evidence="7">MY3</strain>
    </source>
</reference>
<evidence type="ECO:0000256" key="1">
    <source>
        <dbReference type="ARBA" id="ARBA00004141"/>
    </source>
</evidence>